<sequence length="327" mass="35330">MHNKRKSNKRRNLRAFLIAFALLLVFGGAALGMSKYRSVKGSVDSSFQSSGVNTTDVAAKLKAKKPISILVMGTNSGSSKLSRDYSGHTNSMMVVTINPETNKTTVDSISGETAVNNISGYKSQSPVALKHAYELGQAGASVKTVQDMLNVPIDFYLLLNVDGLNKVVNEVGGVDVTPKWTFSYGGYNFTKDVSTHMNGAQALAYAGMSGKFGDYSRQIRQRQVLTAIFSKSGSISTLLNQDFIDSLTDQVLTDLSFDNLKTIGADYRGATKDVNQDHLDGTETTVNGEKMLVVTNNELQRETNVLRNSLGLGKAKTGNIEYVPAAQ</sequence>
<evidence type="ECO:0000313" key="3">
    <source>
        <dbReference type="EMBL" id="MFC6176219.1"/>
    </source>
</evidence>
<dbReference type="EMBL" id="JBHSSF010000012">
    <property type="protein sequence ID" value="MFC6176219.1"/>
    <property type="molecule type" value="Genomic_DNA"/>
</dbReference>
<dbReference type="Pfam" id="PF03816">
    <property type="entry name" value="LytR_cpsA_psr"/>
    <property type="match status" value="1"/>
</dbReference>
<dbReference type="Proteomes" id="UP001596288">
    <property type="component" value="Unassembled WGS sequence"/>
</dbReference>
<organism evidence="3 4">
    <name type="scientific">Companilactobacillus huachuanensis</name>
    <dbReference type="NCBI Taxonomy" id="2559914"/>
    <lineage>
        <taxon>Bacteria</taxon>
        <taxon>Bacillati</taxon>
        <taxon>Bacillota</taxon>
        <taxon>Bacilli</taxon>
        <taxon>Lactobacillales</taxon>
        <taxon>Lactobacillaceae</taxon>
        <taxon>Companilactobacillus</taxon>
    </lineage>
</organism>
<dbReference type="InterPro" id="IPR050922">
    <property type="entry name" value="LytR/CpsA/Psr_CW_biosynth"/>
</dbReference>
<comment type="similarity">
    <text evidence="1">Belongs to the LytR/CpsA/Psr (LCP) family.</text>
</comment>
<dbReference type="NCBIfam" id="TIGR00350">
    <property type="entry name" value="lytR_cpsA_psr"/>
    <property type="match status" value="1"/>
</dbReference>
<proteinExistence type="inferred from homology"/>
<keyword evidence="4" id="KW-1185">Reference proteome</keyword>
<evidence type="ECO:0000256" key="1">
    <source>
        <dbReference type="ARBA" id="ARBA00006068"/>
    </source>
</evidence>
<reference evidence="4" key="1">
    <citation type="journal article" date="2019" name="Int. J. Syst. Evol. Microbiol.">
        <title>The Global Catalogue of Microorganisms (GCM) 10K type strain sequencing project: providing services to taxonomists for standard genome sequencing and annotation.</title>
        <authorList>
            <consortium name="The Broad Institute Genomics Platform"/>
            <consortium name="The Broad Institute Genome Sequencing Center for Infectious Disease"/>
            <person name="Wu L."/>
            <person name="Ma J."/>
        </authorList>
    </citation>
    <scope>NUCLEOTIDE SEQUENCE [LARGE SCALE GENOMIC DNA]</scope>
    <source>
        <strain evidence="4">CCM 8927</strain>
    </source>
</reference>
<dbReference type="PANTHER" id="PTHR33392:SF6">
    <property type="entry name" value="POLYISOPRENYL-TEICHOIC ACID--PEPTIDOGLYCAN TEICHOIC ACID TRANSFERASE TAGU"/>
    <property type="match status" value="1"/>
</dbReference>
<feature type="domain" description="Cell envelope-related transcriptional attenuator" evidence="2">
    <location>
        <begin position="88"/>
        <end position="232"/>
    </location>
</feature>
<name>A0ABW1RJE9_9LACO</name>
<comment type="caution">
    <text evidence="3">The sequence shown here is derived from an EMBL/GenBank/DDBJ whole genome shotgun (WGS) entry which is preliminary data.</text>
</comment>
<accession>A0ABW1RJE9</accession>
<dbReference type="Gene3D" id="3.40.630.190">
    <property type="entry name" value="LCP protein"/>
    <property type="match status" value="1"/>
</dbReference>
<gene>
    <name evidence="3" type="ORF">ACFQAV_05175</name>
</gene>
<evidence type="ECO:0000313" key="4">
    <source>
        <dbReference type="Proteomes" id="UP001596288"/>
    </source>
</evidence>
<dbReference type="RefSeq" id="WP_137611425.1">
    <property type="nucleotide sequence ID" value="NZ_BJDF01000009.1"/>
</dbReference>
<evidence type="ECO:0000259" key="2">
    <source>
        <dbReference type="Pfam" id="PF03816"/>
    </source>
</evidence>
<dbReference type="PANTHER" id="PTHR33392">
    <property type="entry name" value="POLYISOPRENYL-TEICHOIC ACID--PEPTIDOGLYCAN TEICHOIC ACID TRANSFERASE TAGU"/>
    <property type="match status" value="1"/>
</dbReference>
<dbReference type="InterPro" id="IPR004474">
    <property type="entry name" value="LytR_CpsA_psr"/>
</dbReference>
<protein>
    <submittedName>
        <fullName evidence="3">LCP family protein</fullName>
    </submittedName>
</protein>